<dbReference type="AlphaFoldDB" id="A0AAV2VRV3"/>
<protein>
    <submittedName>
        <fullName evidence="2">Uncharacterized protein</fullName>
    </submittedName>
</protein>
<feature type="transmembrane region" description="Helical" evidence="1">
    <location>
        <begin position="115"/>
        <end position="132"/>
    </location>
</feature>
<sequence length="263" mass="29903">MTNSPYYPPLSSLLFLLFCLLYAQGFYSLVESSVWVGFFLTIILPALLWPLVKPVDNARELKRIFFLETSFNLLCFMLLTELISLESFDKGMMAFIIAHTIGFLYVQWKKQAHASFFLSAYLAISIYVWLAGSKQTYLDDSGSIILFGTSVPWQLIVLYCAWVLQMLLVEYKWVLPKLTLLITQTASIAIAIFADDFFHARIVTSSHLMFLSLCFHMKDRDWGGSNFMVAPNLTRHIITPSAQYGITATLVVISGVTSFSLFF</sequence>
<dbReference type="EMBL" id="CAOF01000117">
    <property type="protein sequence ID" value="CCO47195.1"/>
    <property type="molecule type" value="Genomic_DNA"/>
</dbReference>
<organism evidence="2 3">
    <name type="scientific">Vibrio nigripulchritudo SOn1</name>
    <dbReference type="NCBI Taxonomy" id="1238450"/>
    <lineage>
        <taxon>Bacteria</taxon>
        <taxon>Pseudomonadati</taxon>
        <taxon>Pseudomonadota</taxon>
        <taxon>Gammaproteobacteria</taxon>
        <taxon>Vibrionales</taxon>
        <taxon>Vibrionaceae</taxon>
        <taxon>Vibrio</taxon>
    </lineage>
</organism>
<proteinExistence type="predicted"/>
<feature type="transmembrane region" description="Helical" evidence="1">
    <location>
        <begin position="144"/>
        <end position="162"/>
    </location>
</feature>
<dbReference type="RefSeq" id="WP_004399179.1">
    <property type="nucleotide sequence ID" value="NZ_LK391965.1"/>
</dbReference>
<name>A0AAV2VRV3_9VIBR</name>
<reference evidence="2 3" key="1">
    <citation type="journal article" date="2013" name="ISME J.">
        <title>Comparative genomics of pathogenic lineages of Vibrio nigripulchritudo identifies virulence-associated traits.</title>
        <authorList>
            <person name="Goudenege D."/>
            <person name="Labreuche Y."/>
            <person name="Krin E."/>
            <person name="Ansquer D."/>
            <person name="Mangenot S."/>
            <person name="Calteau A."/>
            <person name="Medigue C."/>
            <person name="Mazel D."/>
            <person name="Polz M.F."/>
            <person name="Le Roux F."/>
        </authorList>
    </citation>
    <scope>NUCLEOTIDE SEQUENCE [LARGE SCALE GENOMIC DNA]</scope>
    <source>
        <strain evidence="2 3">SOn1</strain>
    </source>
</reference>
<gene>
    <name evidence="2" type="ORF">VIBNISOn1_270021</name>
</gene>
<keyword evidence="1" id="KW-0472">Membrane</keyword>
<keyword evidence="1" id="KW-1133">Transmembrane helix</keyword>
<feature type="transmembrane region" description="Helical" evidence="1">
    <location>
        <begin position="64"/>
        <end position="85"/>
    </location>
</feature>
<accession>A0AAV2VRV3</accession>
<comment type="caution">
    <text evidence="2">The sequence shown here is derived from an EMBL/GenBank/DDBJ whole genome shotgun (WGS) entry which is preliminary data.</text>
</comment>
<evidence type="ECO:0000313" key="3">
    <source>
        <dbReference type="Proteomes" id="UP000018211"/>
    </source>
</evidence>
<evidence type="ECO:0000313" key="2">
    <source>
        <dbReference type="EMBL" id="CCO47195.1"/>
    </source>
</evidence>
<dbReference type="Proteomes" id="UP000018211">
    <property type="component" value="Unassembled WGS sequence"/>
</dbReference>
<feature type="transmembrane region" description="Helical" evidence="1">
    <location>
        <begin position="174"/>
        <end position="194"/>
    </location>
</feature>
<keyword evidence="1" id="KW-0812">Transmembrane</keyword>
<evidence type="ECO:0000256" key="1">
    <source>
        <dbReference type="SAM" id="Phobius"/>
    </source>
</evidence>
<feature type="transmembrane region" description="Helical" evidence="1">
    <location>
        <begin position="91"/>
        <end position="108"/>
    </location>
</feature>
<feature type="transmembrane region" description="Helical" evidence="1">
    <location>
        <begin position="237"/>
        <end position="262"/>
    </location>
</feature>
<feature type="transmembrane region" description="Helical" evidence="1">
    <location>
        <begin position="35"/>
        <end position="52"/>
    </location>
</feature>
<feature type="transmembrane region" description="Helical" evidence="1">
    <location>
        <begin position="200"/>
        <end position="217"/>
    </location>
</feature>